<accession>A0A6F9DL84</accession>
<keyword evidence="4" id="KW-0221">Differentiation</keyword>
<proteinExistence type="evidence at transcript level"/>
<keyword evidence="3" id="KW-0597">Phosphoprotein</keyword>
<evidence type="ECO:0000259" key="11">
    <source>
        <dbReference type="PROSITE" id="PS50066"/>
    </source>
</evidence>
<protein>
    <submittedName>
        <fullName evidence="12">MEF2</fullName>
    </submittedName>
</protein>
<evidence type="ECO:0000256" key="1">
    <source>
        <dbReference type="ARBA" id="ARBA00004123"/>
    </source>
</evidence>
<keyword evidence="5" id="KW-0805">Transcription regulation</keyword>
<dbReference type="GO" id="GO:0045944">
    <property type="term" value="P:positive regulation of transcription by RNA polymerase II"/>
    <property type="evidence" value="ECO:0007669"/>
    <property type="project" value="InterPro"/>
</dbReference>
<sequence>MGRKKIQISRIGDERNRQVTFTKRKFGLMKKAYELSVLCDCEIALIIFNSSNKLFQYASTDMDKVLLKYTEYNEPHESRTNADIIEMLNKKDNKNCDSPDVDPHHPQITPGTEQRYESINKEFDAMMSGLRPPMQHPGMSEMPVTVPVTNIHGLAGYHPQVNDPNLLNPYSHPSNRRSPLPPSPLARGHSPSRSPSGQMYSPDIGMISEASSPGGNGYSGVPQQRVTSPMHMQGRTSPMAHKQMHQNPPSPNHGTSPGLRVVIPRQSVAGMDPGNDQLSTPIVSLATPNIMQYHPQQQGYNTGEYLAPSEIAGFASLQQWPPQHPLQTLGSSPHIISPSRYSSMVHHAPLPMVTIKREPASPPNKMSDGPSVQRSASGSRSPMDVMPGYDSLDDRGGMMMENGETPSTKRQRIDAGPSTSAGWTT</sequence>
<keyword evidence="6" id="KW-0238">DNA-binding</keyword>
<dbReference type="GO" id="GO:0046983">
    <property type="term" value="F:protein dimerization activity"/>
    <property type="evidence" value="ECO:0007669"/>
    <property type="project" value="InterPro"/>
</dbReference>
<dbReference type="Pfam" id="PF00319">
    <property type="entry name" value="SRF-TF"/>
    <property type="match status" value="1"/>
</dbReference>
<name>A0A6F9DL84_9ASCI</name>
<dbReference type="CDD" id="cd00265">
    <property type="entry name" value="MADS_MEF2_like"/>
    <property type="match status" value="1"/>
</dbReference>
<dbReference type="SUPFAM" id="SSF55455">
    <property type="entry name" value="SRF-like"/>
    <property type="match status" value="1"/>
</dbReference>
<dbReference type="PROSITE" id="PS50066">
    <property type="entry name" value="MADS_BOX_2"/>
    <property type="match status" value="1"/>
</dbReference>
<dbReference type="EMBL" id="LR787886">
    <property type="protein sequence ID" value="CAB3263748.1"/>
    <property type="molecule type" value="mRNA"/>
</dbReference>
<evidence type="ECO:0000256" key="3">
    <source>
        <dbReference type="ARBA" id="ARBA00022553"/>
    </source>
</evidence>
<reference evidence="12" key="1">
    <citation type="submission" date="2020-04" db="EMBL/GenBank/DDBJ databases">
        <authorList>
            <person name="Neveu A P."/>
        </authorList>
    </citation>
    <scope>NUCLEOTIDE SEQUENCE</scope>
    <source>
        <tissue evidence="12">Whole embryo</tissue>
    </source>
</reference>
<feature type="region of interest" description="Disordered" evidence="10">
    <location>
        <begin position="356"/>
        <end position="425"/>
    </location>
</feature>
<comment type="subcellular location">
    <subcellularLocation>
        <location evidence="1">Nucleus</location>
    </subcellularLocation>
</comment>
<dbReference type="Pfam" id="PF12347">
    <property type="entry name" value="HJURP_C"/>
    <property type="match status" value="1"/>
</dbReference>
<dbReference type="Gene3D" id="3.40.1810.10">
    <property type="entry name" value="Transcription factor, MADS-box"/>
    <property type="match status" value="1"/>
</dbReference>
<feature type="domain" description="MADS-box" evidence="11">
    <location>
        <begin position="1"/>
        <end position="61"/>
    </location>
</feature>
<dbReference type="InterPro" id="IPR002100">
    <property type="entry name" value="TF_MADSbox"/>
</dbReference>
<dbReference type="PROSITE" id="PS00350">
    <property type="entry name" value="MADS_BOX_1"/>
    <property type="match status" value="1"/>
</dbReference>
<dbReference type="GO" id="GO:0000978">
    <property type="term" value="F:RNA polymerase II cis-regulatory region sequence-specific DNA binding"/>
    <property type="evidence" value="ECO:0007669"/>
    <property type="project" value="TreeGrafter"/>
</dbReference>
<evidence type="ECO:0000256" key="4">
    <source>
        <dbReference type="ARBA" id="ARBA00022782"/>
    </source>
</evidence>
<evidence type="ECO:0000256" key="7">
    <source>
        <dbReference type="ARBA" id="ARBA00023159"/>
    </source>
</evidence>
<dbReference type="AlphaFoldDB" id="A0A6F9DL84"/>
<feature type="compositionally biased region" description="Polar residues" evidence="10">
    <location>
        <begin position="370"/>
        <end position="380"/>
    </location>
</feature>
<keyword evidence="9" id="KW-0539">Nucleus</keyword>
<dbReference type="GO" id="GO:0005634">
    <property type="term" value="C:nucleus"/>
    <property type="evidence" value="ECO:0007669"/>
    <property type="project" value="UniProtKB-SubCell"/>
</dbReference>
<dbReference type="InterPro" id="IPR036879">
    <property type="entry name" value="TF_MADSbox_sf"/>
</dbReference>
<keyword evidence="7" id="KW-0010">Activator</keyword>
<evidence type="ECO:0000256" key="6">
    <source>
        <dbReference type="ARBA" id="ARBA00023125"/>
    </source>
</evidence>
<dbReference type="PRINTS" id="PR00404">
    <property type="entry name" value="MADSDOMAIN"/>
</dbReference>
<dbReference type="GO" id="GO:0030154">
    <property type="term" value="P:cell differentiation"/>
    <property type="evidence" value="ECO:0007669"/>
    <property type="project" value="UniProtKB-KW"/>
</dbReference>
<dbReference type="PANTHER" id="PTHR11945">
    <property type="entry name" value="MADS BOX PROTEIN"/>
    <property type="match status" value="1"/>
</dbReference>
<dbReference type="GO" id="GO:0000981">
    <property type="term" value="F:DNA-binding transcription factor activity, RNA polymerase II-specific"/>
    <property type="evidence" value="ECO:0007669"/>
    <property type="project" value="TreeGrafter"/>
</dbReference>
<evidence type="ECO:0000256" key="10">
    <source>
        <dbReference type="SAM" id="MobiDB-lite"/>
    </source>
</evidence>
<evidence type="ECO:0000313" key="12">
    <source>
        <dbReference type="EMBL" id="CAB3263748.1"/>
    </source>
</evidence>
<feature type="region of interest" description="Disordered" evidence="10">
    <location>
        <begin position="155"/>
        <end position="259"/>
    </location>
</feature>
<evidence type="ECO:0000256" key="5">
    <source>
        <dbReference type="ARBA" id="ARBA00023015"/>
    </source>
</evidence>
<dbReference type="InterPro" id="IPR022102">
    <property type="entry name" value="HJURP_C"/>
</dbReference>
<gene>
    <name evidence="12" type="primary">Mef2c</name>
</gene>
<dbReference type="GO" id="GO:0042826">
    <property type="term" value="F:histone deacetylase binding"/>
    <property type="evidence" value="ECO:0007669"/>
    <property type="project" value="TreeGrafter"/>
</dbReference>
<dbReference type="InterPro" id="IPR033896">
    <property type="entry name" value="MEF2-like_N"/>
</dbReference>
<keyword evidence="2" id="KW-0217">Developmental protein</keyword>
<dbReference type="SMART" id="SM00432">
    <property type="entry name" value="MADS"/>
    <property type="match status" value="1"/>
</dbReference>
<organism evidence="12">
    <name type="scientific">Phallusia mammillata</name>
    <dbReference type="NCBI Taxonomy" id="59560"/>
    <lineage>
        <taxon>Eukaryota</taxon>
        <taxon>Metazoa</taxon>
        <taxon>Chordata</taxon>
        <taxon>Tunicata</taxon>
        <taxon>Ascidiacea</taxon>
        <taxon>Phlebobranchia</taxon>
        <taxon>Ascidiidae</taxon>
        <taxon>Phallusia</taxon>
    </lineage>
</organism>
<evidence type="ECO:0000256" key="8">
    <source>
        <dbReference type="ARBA" id="ARBA00023163"/>
    </source>
</evidence>
<dbReference type="FunFam" id="3.40.1810.10:FF:000001">
    <property type="entry name" value="Myocyte-specific enhancer factor 2A homolog"/>
    <property type="match status" value="1"/>
</dbReference>
<dbReference type="PANTHER" id="PTHR11945:SF534">
    <property type="entry name" value="MYOCYTE-SPECIFIC ENHANCER FACTOR 2"/>
    <property type="match status" value="1"/>
</dbReference>
<evidence type="ECO:0000256" key="9">
    <source>
        <dbReference type="ARBA" id="ARBA00023242"/>
    </source>
</evidence>
<keyword evidence="8" id="KW-0804">Transcription</keyword>
<dbReference type="GO" id="GO:0007507">
    <property type="term" value="P:heart development"/>
    <property type="evidence" value="ECO:0007669"/>
    <property type="project" value="UniProtKB-ARBA"/>
</dbReference>
<evidence type="ECO:0000256" key="2">
    <source>
        <dbReference type="ARBA" id="ARBA00022473"/>
    </source>
</evidence>